<evidence type="ECO:0000313" key="2">
    <source>
        <dbReference type="Proteomes" id="UP001055072"/>
    </source>
</evidence>
<organism evidence="1 2">
    <name type="scientific">Irpex rosettiformis</name>
    <dbReference type="NCBI Taxonomy" id="378272"/>
    <lineage>
        <taxon>Eukaryota</taxon>
        <taxon>Fungi</taxon>
        <taxon>Dikarya</taxon>
        <taxon>Basidiomycota</taxon>
        <taxon>Agaricomycotina</taxon>
        <taxon>Agaricomycetes</taxon>
        <taxon>Polyporales</taxon>
        <taxon>Irpicaceae</taxon>
        <taxon>Irpex</taxon>
    </lineage>
</organism>
<dbReference type="EMBL" id="MU274936">
    <property type="protein sequence ID" value="KAI0084959.1"/>
    <property type="molecule type" value="Genomic_DNA"/>
</dbReference>
<accession>A0ACB8TSY0</accession>
<proteinExistence type="predicted"/>
<protein>
    <submittedName>
        <fullName evidence="1">Uncharacterized protein</fullName>
    </submittedName>
</protein>
<keyword evidence="2" id="KW-1185">Reference proteome</keyword>
<name>A0ACB8TSY0_9APHY</name>
<gene>
    <name evidence="1" type="ORF">BDY19DRAFT_968236</name>
</gene>
<reference evidence="1" key="1">
    <citation type="journal article" date="2021" name="Environ. Microbiol.">
        <title>Gene family expansions and transcriptome signatures uncover fungal adaptations to wood decay.</title>
        <authorList>
            <person name="Hage H."/>
            <person name="Miyauchi S."/>
            <person name="Viragh M."/>
            <person name="Drula E."/>
            <person name="Min B."/>
            <person name="Chaduli D."/>
            <person name="Navarro D."/>
            <person name="Favel A."/>
            <person name="Norest M."/>
            <person name="Lesage-Meessen L."/>
            <person name="Balint B."/>
            <person name="Merenyi Z."/>
            <person name="de Eugenio L."/>
            <person name="Morin E."/>
            <person name="Martinez A.T."/>
            <person name="Baldrian P."/>
            <person name="Stursova M."/>
            <person name="Martinez M.J."/>
            <person name="Novotny C."/>
            <person name="Magnuson J.K."/>
            <person name="Spatafora J.W."/>
            <person name="Maurice S."/>
            <person name="Pangilinan J."/>
            <person name="Andreopoulos W."/>
            <person name="LaButti K."/>
            <person name="Hundley H."/>
            <person name="Na H."/>
            <person name="Kuo A."/>
            <person name="Barry K."/>
            <person name="Lipzen A."/>
            <person name="Henrissat B."/>
            <person name="Riley R."/>
            <person name="Ahrendt S."/>
            <person name="Nagy L.G."/>
            <person name="Grigoriev I.V."/>
            <person name="Martin F."/>
            <person name="Rosso M.N."/>
        </authorList>
    </citation>
    <scope>NUCLEOTIDE SEQUENCE</scope>
    <source>
        <strain evidence="1">CBS 384.51</strain>
    </source>
</reference>
<dbReference type="Proteomes" id="UP001055072">
    <property type="component" value="Unassembled WGS sequence"/>
</dbReference>
<sequence length="640" mass="70557">MDRNALSPFQQEALSQLQALTNGGDAEVAMSVLDSVGWDVQRAADIVFDGKPSAPLSFSQTNTPASSTAEGSRHVEDFDVDDSEQAGLLDGRPTGRQFDRVTPSTSALALLYRPIRFILALLAVPYTIIRAILRALRIPLPLPAVSPAFSITGLGLNFGLPHRPSVGPAPVRDAKVAAERWVQALEEETGCVSISRAQASGGDASGVASGSSSVTRRTGEAQTRVLPDFYLGSYENFVRTLAKETEAKVGCVIILSEEHDDTPEFKRSTLTDPEFVGLMKENDFLVWGGDIRDRDAWSAAQKLQATTYPFVAFIALQSRRMNAQSSQSSVLTILSRHQGPSIPASSAPTSAHTLVAHLKETLIPRVSPYLSGIRRQAADRETARLAEQRARERERAIRAEQDRAFEESARRDKERIERKIAEEKEEQRAALRQAEEEQRALEEQQRLEAEKAAWEAKRMEWRRWGRRTLLPREPRPGEQGRGKTVRVGVRMPNGKRPVRFFGENDSLTAVYAFVDAQFIPEGKEYTSESDPTVAPGGEEQGEIGLLHAMEKVGKKNGHWWGFKLAMAYPRREIHWEPGKKVGEVEGLSGGQLVVEMFEDPSTSRSKSRSRSSLESSRPGSSSATSPTSGGDSDEYETESD</sequence>
<evidence type="ECO:0000313" key="1">
    <source>
        <dbReference type="EMBL" id="KAI0084959.1"/>
    </source>
</evidence>
<comment type="caution">
    <text evidence="1">The sequence shown here is derived from an EMBL/GenBank/DDBJ whole genome shotgun (WGS) entry which is preliminary data.</text>
</comment>